<evidence type="ECO:0000256" key="1">
    <source>
        <dbReference type="SAM" id="MobiDB-lite"/>
    </source>
</evidence>
<evidence type="ECO:0000313" key="2">
    <source>
        <dbReference type="EMBL" id="ETN45425.1"/>
    </source>
</evidence>
<organism evidence="2 3">
    <name type="scientific">Cyphellophora europaea (strain CBS 101466)</name>
    <name type="common">Phialophora europaea</name>
    <dbReference type="NCBI Taxonomy" id="1220924"/>
    <lineage>
        <taxon>Eukaryota</taxon>
        <taxon>Fungi</taxon>
        <taxon>Dikarya</taxon>
        <taxon>Ascomycota</taxon>
        <taxon>Pezizomycotina</taxon>
        <taxon>Eurotiomycetes</taxon>
        <taxon>Chaetothyriomycetidae</taxon>
        <taxon>Chaetothyriales</taxon>
        <taxon>Cyphellophoraceae</taxon>
        <taxon>Cyphellophora</taxon>
    </lineage>
</organism>
<dbReference type="HOGENOM" id="CLU_2359677_0_0_1"/>
<sequence length="96" mass="10608">MATAELDRVLEQARTIAIAQASLMSDVLFDNVLHIMRSITTSKKAPLWVQHAEAGLRQNQLAAQQGRSDLTQQMSREEETSEGPGADIRDDGICDR</sequence>
<protein>
    <submittedName>
        <fullName evidence="2">Uncharacterized protein</fullName>
    </submittedName>
</protein>
<gene>
    <name evidence="2" type="ORF">HMPREF1541_09256</name>
</gene>
<keyword evidence="3" id="KW-1185">Reference proteome</keyword>
<dbReference type="Proteomes" id="UP000030752">
    <property type="component" value="Unassembled WGS sequence"/>
</dbReference>
<name>W2S9X6_CYPE1</name>
<dbReference type="EMBL" id="KB822712">
    <property type="protein sequence ID" value="ETN45425.1"/>
    <property type="molecule type" value="Genomic_DNA"/>
</dbReference>
<dbReference type="GeneID" id="19976595"/>
<evidence type="ECO:0000313" key="3">
    <source>
        <dbReference type="Proteomes" id="UP000030752"/>
    </source>
</evidence>
<dbReference type="VEuPathDB" id="FungiDB:HMPREF1541_09256"/>
<feature type="region of interest" description="Disordered" evidence="1">
    <location>
        <begin position="59"/>
        <end position="96"/>
    </location>
</feature>
<reference evidence="2 3" key="1">
    <citation type="submission" date="2013-03" db="EMBL/GenBank/DDBJ databases">
        <title>The Genome Sequence of Phialophora europaea CBS 101466.</title>
        <authorList>
            <consortium name="The Broad Institute Genomics Platform"/>
            <person name="Cuomo C."/>
            <person name="de Hoog S."/>
            <person name="Gorbushina A."/>
            <person name="Walker B."/>
            <person name="Young S.K."/>
            <person name="Zeng Q."/>
            <person name="Gargeya S."/>
            <person name="Fitzgerald M."/>
            <person name="Haas B."/>
            <person name="Abouelleil A."/>
            <person name="Allen A.W."/>
            <person name="Alvarado L."/>
            <person name="Arachchi H.M."/>
            <person name="Berlin A.M."/>
            <person name="Chapman S.B."/>
            <person name="Gainer-Dewar J."/>
            <person name="Goldberg J."/>
            <person name="Griggs A."/>
            <person name="Gujja S."/>
            <person name="Hansen M."/>
            <person name="Howarth C."/>
            <person name="Imamovic A."/>
            <person name="Ireland A."/>
            <person name="Larimer J."/>
            <person name="McCowan C."/>
            <person name="Murphy C."/>
            <person name="Pearson M."/>
            <person name="Poon T.W."/>
            <person name="Priest M."/>
            <person name="Roberts A."/>
            <person name="Saif S."/>
            <person name="Shea T."/>
            <person name="Sisk P."/>
            <person name="Sykes S."/>
            <person name="Wortman J."/>
            <person name="Nusbaum C."/>
            <person name="Birren B."/>
        </authorList>
    </citation>
    <scope>NUCLEOTIDE SEQUENCE [LARGE SCALE GENOMIC DNA]</scope>
    <source>
        <strain evidence="2 3">CBS 101466</strain>
    </source>
</reference>
<dbReference type="RefSeq" id="XP_008712153.1">
    <property type="nucleotide sequence ID" value="XM_008713931.1"/>
</dbReference>
<feature type="compositionally biased region" description="Basic and acidic residues" evidence="1">
    <location>
        <begin position="87"/>
        <end position="96"/>
    </location>
</feature>
<accession>W2S9X6</accession>
<feature type="compositionally biased region" description="Polar residues" evidence="1">
    <location>
        <begin position="59"/>
        <end position="74"/>
    </location>
</feature>
<proteinExistence type="predicted"/>
<dbReference type="InParanoid" id="W2S9X6"/>
<dbReference type="AlphaFoldDB" id="W2S9X6"/>